<proteinExistence type="predicted"/>
<accession>A0A0D3GVD6</accession>
<protein>
    <submittedName>
        <fullName evidence="1">Uncharacterized protein</fullName>
    </submittedName>
</protein>
<organism evidence="1">
    <name type="scientific">Oryza barthii</name>
    <dbReference type="NCBI Taxonomy" id="65489"/>
    <lineage>
        <taxon>Eukaryota</taxon>
        <taxon>Viridiplantae</taxon>
        <taxon>Streptophyta</taxon>
        <taxon>Embryophyta</taxon>
        <taxon>Tracheophyta</taxon>
        <taxon>Spermatophyta</taxon>
        <taxon>Magnoliopsida</taxon>
        <taxon>Liliopsida</taxon>
        <taxon>Poales</taxon>
        <taxon>Poaceae</taxon>
        <taxon>BOP clade</taxon>
        <taxon>Oryzoideae</taxon>
        <taxon>Oryzeae</taxon>
        <taxon>Oryzinae</taxon>
        <taxon>Oryza</taxon>
    </lineage>
</organism>
<keyword evidence="2" id="KW-1185">Reference proteome</keyword>
<dbReference type="HOGENOM" id="CLU_1311829_0_0_1"/>
<name>A0A0D3GVD6_9ORYZ</name>
<reference evidence="1" key="1">
    <citation type="journal article" date="2009" name="Rice">
        <title>De Novo Next Generation Sequencing of Plant Genomes.</title>
        <authorList>
            <person name="Rounsley S."/>
            <person name="Marri P.R."/>
            <person name="Yu Y."/>
            <person name="He R."/>
            <person name="Sisneros N."/>
            <person name="Goicoechea J.L."/>
            <person name="Lee S.J."/>
            <person name="Angelova A."/>
            <person name="Kudrna D."/>
            <person name="Luo M."/>
            <person name="Affourtit J."/>
            <person name="Desany B."/>
            <person name="Knight J."/>
            <person name="Niazi F."/>
            <person name="Egholm M."/>
            <person name="Wing R.A."/>
        </authorList>
    </citation>
    <scope>NUCLEOTIDE SEQUENCE [LARGE SCALE GENOMIC DNA]</scope>
    <source>
        <strain evidence="1">cv. IRGC 105608</strain>
    </source>
</reference>
<dbReference type="AlphaFoldDB" id="A0A0D3GVD6"/>
<evidence type="ECO:0000313" key="2">
    <source>
        <dbReference type="Proteomes" id="UP000026960"/>
    </source>
</evidence>
<reference evidence="1" key="2">
    <citation type="submission" date="2015-03" db="UniProtKB">
        <authorList>
            <consortium name="EnsemblPlants"/>
        </authorList>
    </citation>
    <scope>IDENTIFICATION</scope>
</reference>
<dbReference type="Proteomes" id="UP000026960">
    <property type="component" value="Chromosome 7"/>
</dbReference>
<dbReference type="PaxDb" id="65489-OBART07G27510.1"/>
<sequence length="210" mass="23786">MPVQPPVSRSLSAADGGSLRRLHELSFRKMSFLAYVRKITKEHQPSGVKYQNAEAEVGRDTEIQPRCHCCYGEFVDVIMVEDKSRAKERIKLAGKLLPKEEAKGTRMTWVIGTPQPSGMASTAARGRAVSKKGWRSLEKPIPCAVGNTLACDEFDEVKTLSSGDERYKVEFFFVSAYLKQQYLVWLFFMLIVLSCDNRIVRQQHNLFCTS</sequence>
<evidence type="ECO:0000313" key="1">
    <source>
        <dbReference type="EnsemblPlants" id="OBART07G27510.1"/>
    </source>
</evidence>
<dbReference type="EnsemblPlants" id="OBART07G27510.1">
    <property type="protein sequence ID" value="OBART07G27510.1"/>
    <property type="gene ID" value="OBART07G27510"/>
</dbReference>
<dbReference type="Gramene" id="OBART07G27510.1">
    <property type="protein sequence ID" value="OBART07G27510.1"/>
    <property type="gene ID" value="OBART07G27510"/>
</dbReference>